<dbReference type="EMBL" id="PQGE01000007">
    <property type="protein sequence ID" value="POP45318.1"/>
    <property type="molecule type" value="Genomic_DNA"/>
</dbReference>
<protein>
    <submittedName>
        <fullName evidence="5">Glycosyltransferase</fullName>
    </submittedName>
</protein>
<dbReference type="CDD" id="cd00761">
    <property type="entry name" value="Glyco_tranf_GTA_type"/>
    <property type="match status" value="1"/>
</dbReference>
<dbReference type="AlphaFoldDB" id="A0A2P5GPV9"/>
<keyword evidence="6" id="KW-1185">Reference proteome</keyword>
<dbReference type="PANTHER" id="PTHR22916">
    <property type="entry name" value="GLYCOSYLTRANSFERASE"/>
    <property type="match status" value="1"/>
</dbReference>
<dbReference type="GO" id="GO:0016758">
    <property type="term" value="F:hexosyltransferase activity"/>
    <property type="evidence" value="ECO:0007669"/>
    <property type="project" value="UniProtKB-ARBA"/>
</dbReference>
<evidence type="ECO:0000259" key="3">
    <source>
        <dbReference type="Pfam" id="PF00535"/>
    </source>
</evidence>
<feature type="domain" description="Glycosyltransferase 2-like" evidence="3">
    <location>
        <begin position="9"/>
        <end position="137"/>
    </location>
</feature>
<evidence type="ECO:0000256" key="2">
    <source>
        <dbReference type="ARBA" id="ARBA00022679"/>
    </source>
</evidence>
<accession>A0A2P5GPV9</accession>
<dbReference type="Pfam" id="PF00535">
    <property type="entry name" value="Glycos_transf_2"/>
    <property type="match status" value="1"/>
</dbReference>
<keyword evidence="1" id="KW-0328">Glycosyltransferase</keyword>
<dbReference type="Proteomes" id="UP000247005">
    <property type="component" value="Unassembled WGS sequence"/>
</dbReference>
<dbReference type="Gene3D" id="3.90.550.10">
    <property type="entry name" value="Spore Coat Polysaccharide Biosynthesis Protein SpsA, Chain A"/>
    <property type="match status" value="1"/>
</dbReference>
<evidence type="ECO:0000313" key="7">
    <source>
        <dbReference type="Proteomes" id="UP000247005"/>
    </source>
</evidence>
<evidence type="ECO:0000313" key="5">
    <source>
        <dbReference type="EMBL" id="POP48601.1"/>
    </source>
</evidence>
<organism evidence="5 7">
    <name type="scientific">Superficieibacter electus</name>
    <dbReference type="NCBI Taxonomy" id="2022662"/>
    <lineage>
        <taxon>Bacteria</taxon>
        <taxon>Pseudomonadati</taxon>
        <taxon>Pseudomonadota</taxon>
        <taxon>Gammaproteobacteria</taxon>
        <taxon>Enterobacterales</taxon>
        <taxon>Enterobacteriaceae</taxon>
        <taxon>Superficieibacter</taxon>
    </lineage>
</organism>
<comment type="caution">
    <text evidence="5">The sequence shown here is derived from an EMBL/GenBank/DDBJ whole genome shotgun (WGS) entry which is preliminary data.</text>
</comment>
<dbReference type="SUPFAM" id="SSF53448">
    <property type="entry name" value="Nucleotide-diphospho-sugar transferases"/>
    <property type="match status" value="1"/>
</dbReference>
<gene>
    <name evidence="5" type="ORF">CHU32_12945</name>
    <name evidence="4" type="ORF">CHU33_10020</name>
</gene>
<proteinExistence type="predicted"/>
<evidence type="ECO:0000313" key="6">
    <source>
        <dbReference type="Proteomes" id="UP000237073"/>
    </source>
</evidence>
<sequence length="344" mass="39970">MMIRSGKLSVIIPLYNAGEAFAACMESLVAQSWSALEIIIVNDGSTDCSVDIAQRYAEKYPHIQLITQANAGASVARNRGMEAATGEYVAFVDADDLTYPHMYETLMTMALQDNLDVAQCNADWCDSATGDCWQSIPLDRLRSTDVLSGPDWLRMALASRRWTHVVWMGVYRRQMLEACGLTFVPGLHHQDILWSTECMFNARRVRYTQECLYKYFLHDASVSRLKRQGQKNLAYQRHYMKITRLLEKLNRDYAGKITIYPEFHQQIVYEALRVCHSVRKERDPMIRQRMIAEIFTSGMYKRMVKSVRSPKLAYQALLWSARLWKWRDRKLCIRRLAREAVNLR</sequence>
<dbReference type="InterPro" id="IPR029044">
    <property type="entry name" value="Nucleotide-diphossugar_trans"/>
</dbReference>
<name>A0A2P5GPV9_9ENTR</name>
<evidence type="ECO:0000256" key="1">
    <source>
        <dbReference type="ARBA" id="ARBA00022676"/>
    </source>
</evidence>
<evidence type="ECO:0000313" key="4">
    <source>
        <dbReference type="EMBL" id="POP45318.1"/>
    </source>
</evidence>
<dbReference type="InterPro" id="IPR001173">
    <property type="entry name" value="Glyco_trans_2-like"/>
</dbReference>
<dbReference type="OrthoDB" id="6813549at2"/>
<dbReference type="NCBIfam" id="NF007482">
    <property type="entry name" value="PRK10073.1"/>
    <property type="match status" value="1"/>
</dbReference>
<keyword evidence="2 5" id="KW-0808">Transferase</keyword>
<dbReference type="PANTHER" id="PTHR22916:SF51">
    <property type="entry name" value="GLYCOSYLTRANSFERASE EPSH-RELATED"/>
    <property type="match status" value="1"/>
</dbReference>
<dbReference type="EMBL" id="PQGD01000009">
    <property type="protein sequence ID" value="POP48601.1"/>
    <property type="molecule type" value="Genomic_DNA"/>
</dbReference>
<dbReference type="Proteomes" id="UP000237073">
    <property type="component" value="Unassembled WGS sequence"/>
</dbReference>
<reference evidence="6 7" key="1">
    <citation type="submission" date="2018-01" db="EMBL/GenBank/DDBJ databases">
        <title>Superficieibacter electus gen. nov., sp. nov., an extended-spectrum beta-lactamase possessing member of the Enterobacteriaceae family, isolated from intensive care unit surfaces.</title>
        <authorList>
            <person name="Potter R.F."/>
            <person name="D'Souza A.W."/>
        </authorList>
    </citation>
    <scope>NUCLEOTIDE SEQUENCE [LARGE SCALE GENOMIC DNA]</scope>
    <source>
        <strain evidence="5 7">BP-1</strain>
        <strain evidence="4 6">BP-2</strain>
    </source>
</reference>